<evidence type="ECO:0000256" key="1">
    <source>
        <dbReference type="SAM" id="SignalP"/>
    </source>
</evidence>
<name>A0ABT6JKN8_9GAMM</name>
<feature type="signal peptide" evidence="1">
    <location>
        <begin position="1"/>
        <end position="23"/>
    </location>
</feature>
<organism evidence="2 3">
    <name type="scientific">Luteimonas rhizosphaericola</name>
    <dbReference type="NCBI Taxonomy" id="3042024"/>
    <lineage>
        <taxon>Bacteria</taxon>
        <taxon>Pseudomonadati</taxon>
        <taxon>Pseudomonadota</taxon>
        <taxon>Gammaproteobacteria</taxon>
        <taxon>Lysobacterales</taxon>
        <taxon>Lysobacteraceae</taxon>
        <taxon>Luteimonas</taxon>
    </lineage>
</organism>
<dbReference type="RefSeq" id="WP_280602197.1">
    <property type="nucleotide sequence ID" value="NZ_JARXRN010000025.1"/>
</dbReference>
<sequence length="126" mass="13430">MKTVTSTCAAVFAALLLATPLMAAEAKESAALASCVTLSPQHQGTRVAGNQQILLKDGDAHYRVGFRSHCDAIARSSAIRIETGGQDNQLCPEGSAVRARNASCAVQSVETIEADEYARQARRNRR</sequence>
<protein>
    <recommendedName>
        <fullName evidence="4">Secreted protein</fullName>
    </recommendedName>
</protein>
<keyword evidence="1" id="KW-0732">Signal</keyword>
<accession>A0ABT6JKN8</accession>
<evidence type="ECO:0000313" key="2">
    <source>
        <dbReference type="EMBL" id="MDH5831243.1"/>
    </source>
</evidence>
<dbReference type="Proteomes" id="UP001156831">
    <property type="component" value="Unassembled WGS sequence"/>
</dbReference>
<gene>
    <name evidence="2" type="ORF">QFW80_12030</name>
</gene>
<dbReference type="EMBL" id="JARXRN010000025">
    <property type="protein sequence ID" value="MDH5831243.1"/>
    <property type="molecule type" value="Genomic_DNA"/>
</dbReference>
<keyword evidence="3" id="KW-1185">Reference proteome</keyword>
<proteinExistence type="predicted"/>
<feature type="chain" id="PRO_5045407880" description="Secreted protein" evidence="1">
    <location>
        <begin position="24"/>
        <end position="126"/>
    </location>
</feature>
<reference evidence="2 3" key="1">
    <citation type="submission" date="2023-04" db="EMBL/GenBank/DDBJ databases">
        <title>Luteimonas sp. M1R5S18.</title>
        <authorList>
            <person name="Sun J.-Q."/>
        </authorList>
    </citation>
    <scope>NUCLEOTIDE SEQUENCE [LARGE SCALE GENOMIC DNA]</scope>
    <source>
        <strain evidence="2 3">M1R5S18</strain>
    </source>
</reference>
<comment type="caution">
    <text evidence="2">The sequence shown here is derived from an EMBL/GenBank/DDBJ whole genome shotgun (WGS) entry which is preliminary data.</text>
</comment>
<evidence type="ECO:0008006" key="4">
    <source>
        <dbReference type="Google" id="ProtNLM"/>
    </source>
</evidence>
<evidence type="ECO:0000313" key="3">
    <source>
        <dbReference type="Proteomes" id="UP001156831"/>
    </source>
</evidence>